<sequence length="252" mass="26883">ILLLQTNYCICIDSQTVINSTFAGGFSPAVATWYDSPTGAGSGGACGFDNDVAYPPYNGMTAAGNQNIFQSGKGCGACYQVKCTENPLCSGNPVTVTVTNECPGTCNNEAFHFDLSGKAFGALAKPGQADPLRKWGRINIQYQRVLCNYNGTNITFKIDSGSNPNYLAFAVEYVNGDGDIGSLEILSDNSKGWLSMKQSWGETWAVGLPVGISGPYSVRLTTIESKKTVLAYKVIPGNWVPGQSYHSRVNVP</sequence>
<dbReference type="PANTHER" id="PTHR31692:SF56">
    <property type="entry name" value="EXPANSIN-B2-RELATED"/>
    <property type="match status" value="1"/>
</dbReference>
<dbReference type="PANTHER" id="PTHR31692">
    <property type="entry name" value="EXPANSIN-B3"/>
    <property type="match status" value="1"/>
</dbReference>
<dbReference type="SUPFAM" id="SSF50685">
    <property type="entry name" value="Barwin-like endoglucanases"/>
    <property type="match status" value="1"/>
</dbReference>
<dbReference type="AlphaFoldDB" id="A0A022QUU6"/>
<dbReference type="GO" id="GO:0005576">
    <property type="term" value="C:extracellular region"/>
    <property type="evidence" value="ECO:0007669"/>
    <property type="project" value="UniProtKB-SubCell"/>
</dbReference>
<dbReference type="InterPro" id="IPR007117">
    <property type="entry name" value="Expansin_CBD"/>
</dbReference>
<dbReference type="Pfam" id="PF01357">
    <property type="entry name" value="Expansin_C"/>
    <property type="match status" value="1"/>
</dbReference>
<dbReference type="Pfam" id="PF03330">
    <property type="entry name" value="DPBB_1"/>
    <property type="match status" value="1"/>
</dbReference>
<dbReference type="Gene3D" id="2.40.40.10">
    <property type="entry name" value="RlpA-like domain"/>
    <property type="match status" value="1"/>
</dbReference>
<keyword evidence="2" id="KW-0964">Secreted</keyword>
<dbReference type="eggNOG" id="ENOG502S9SU">
    <property type="taxonomic scope" value="Eukaryota"/>
</dbReference>
<gene>
    <name evidence="6" type="ORF">MIMGU_mgv1a019259mg</name>
</gene>
<dbReference type="InterPro" id="IPR005795">
    <property type="entry name" value="LolPI"/>
</dbReference>
<evidence type="ECO:0000259" key="4">
    <source>
        <dbReference type="PROSITE" id="PS50842"/>
    </source>
</evidence>
<feature type="domain" description="Expansin-like CBD" evidence="5">
    <location>
        <begin position="165"/>
        <end position="247"/>
    </location>
</feature>
<dbReference type="InterPro" id="IPR036749">
    <property type="entry name" value="Expansin_CBD_sf"/>
</dbReference>
<evidence type="ECO:0000259" key="5">
    <source>
        <dbReference type="PROSITE" id="PS50843"/>
    </source>
</evidence>
<dbReference type="STRING" id="4155.A0A022QUU6"/>
<keyword evidence="7" id="KW-1185">Reference proteome</keyword>
<protein>
    <submittedName>
        <fullName evidence="6">Uncharacterized protein</fullName>
    </submittedName>
</protein>
<evidence type="ECO:0000313" key="7">
    <source>
        <dbReference type="Proteomes" id="UP000030748"/>
    </source>
</evidence>
<evidence type="ECO:0000256" key="3">
    <source>
        <dbReference type="RuleBase" id="RU003460"/>
    </source>
</evidence>
<evidence type="ECO:0000256" key="1">
    <source>
        <dbReference type="ARBA" id="ARBA00004613"/>
    </source>
</evidence>
<dbReference type="SUPFAM" id="SSF49590">
    <property type="entry name" value="PHL pollen allergen"/>
    <property type="match status" value="1"/>
</dbReference>
<dbReference type="InterPro" id="IPR007118">
    <property type="entry name" value="Expan_Lol_pI"/>
</dbReference>
<dbReference type="PRINTS" id="PR00829">
    <property type="entry name" value="LOLP1ALLERGN"/>
</dbReference>
<name>A0A022QUU6_ERYGU</name>
<dbReference type="PROSITE" id="PS50843">
    <property type="entry name" value="EXPANSIN_CBD"/>
    <property type="match status" value="1"/>
</dbReference>
<evidence type="ECO:0000256" key="2">
    <source>
        <dbReference type="ARBA" id="ARBA00022525"/>
    </source>
</evidence>
<feature type="domain" description="Expansin-like EG45" evidence="4">
    <location>
        <begin position="43"/>
        <end position="152"/>
    </location>
</feature>
<dbReference type="InterPro" id="IPR007112">
    <property type="entry name" value="Expansin/allergen_DPBB_dom"/>
</dbReference>
<dbReference type="PROSITE" id="PS50842">
    <property type="entry name" value="EXPANSIN_EG45"/>
    <property type="match status" value="1"/>
</dbReference>
<dbReference type="Gene3D" id="2.60.40.760">
    <property type="entry name" value="Expansin, cellulose-binding-like domain"/>
    <property type="match status" value="1"/>
</dbReference>
<reference evidence="6 7" key="1">
    <citation type="journal article" date="2013" name="Proc. Natl. Acad. Sci. U.S.A.">
        <title>Fine-scale variation in meiotic recombination in Mimulus inferred from population shotgun sequencing.</title>
        <authorList>
            <person name="Hellsten U."/>
            <person name="Wright K.M."/>
            <person name="Jenkins J."/>
            <person name="Shu S."/>
            <person name="Yuan Y."/>
            <person name="Wessler S.R."/>
            <person name="Schmutz J."/>
            <person name="Willis J.H."/>
            <person name="Rokhsar D.S."/>
        </authorList>
    </citation>
    <scope>NUCLEOTIDE SEQUENCE [LARGE SCALE GENOMIC DNA]</scope>
    <source>
        <strain evidence="7">cv. DUN x IM62</strain>
    </source>
</reference>
<dbReference type="GO" id="GO:0009653">
    <property type="term" value="P:anatomical structure morphogenesis"/>
    <property type="evidence" value="ECO:0007669"/>
    <property type="project" value="UniProtKB-ARBA"/>
</dbReference>
<accession>A0A022QUU6</accession>
<dbReference type="InterPro" id="IPR036908">
    <property type="entry name" value="RlpA-like_sf"/>
</dbReference>
<feature type="non-terminal residue" evidence="6">
    <location>
        <position position="1"/>
    </location>
</feature>
<dbReference type="EMBL" id="KI630839">
    <property type="protein sequence ID" value="EYU32437.1"/>
    <property type="molecule type" value="Genomic_DNA"/>
</dbReference>
<proteinExistence type="inferred from homology"/>
<dbReference type="InterPro" id="IPR009009">
    <property type="entry name" value="RlpA-like_DPBB"/>
</dbReference>
<dbReference type="PRINTS" id="PR01225">
    <property type="entry name" value="EXPANSNFAMLY"/>
</dbReference>
<evidence type="ECO:0000313" key="6">
    <source>
        <dbReference type="EMBL" id="EYU32437.1"/>
    </source>
</evidence>
<comment type="similarity">
    <text evidence="3">Belongs to the expansin family.</text>
</comment>
<dbReference type="Proteomes" id="UP000030748">
    <property type="component" value="Unassembled WGS sequence"/>
</dbReference>
<comment type="subcellular location">
    <subcellularLocation>
        <location evidence="1">Secreted</location>
    </subcellularLocation>
</comment>
<dbReference type="CDD" id="cd22275">
    <property type="entry name" value="DPBB_EXPB_N"/>
    <property type="match status" value="1"/>
</dbReference>
<organism evidence="6 7">
    <name type="scientific">Erythranthe guttata</name>
    <name type="common">Yellow monkey flower</name>
    <name type="synonym">Mimulus guttatus</name>
    <dbReference type="NCBI Taxonomy" id="4155"/>
    <lineage>
        <taxon>Eukaryota</taxon>
        <taxon>Viridiplantae</taxon>
        <taxon>Streptophyta</taxon>
        <taxon>Embryophyta</taxon>
        <taxon>Tracheophyta</taxon>
        <taxon>Spermatophyta</taxon>
        <taxon>Magnoliopsida</taxon>
        <taxon>eudicotyledons</taxon>
        <taxon>Gunneridae</taxon>
        <taxon>Pentapetalae</taxon>
        <taxon>asterids</taxon>
        <taxon>lamiids</taxon>
        <taxon>Lamiales</taxon>
        <taxon>Phrymaceae</taxon>
        <taxon>Erythranthe</taxon>
    </lineage>
</organism>
<dbReference type="SMART" id="SM00837">
    <property type="entry name" value="DPBB_1"/>
    <property type="match status" value="1"/>
</dbReference>